<evidence type="ECO:0008006" key="3">
    <source>
        <dbReference type="Google" id="ProtNLM"/>
    </source>
</evidence>
<protein>
    <recommendedName>
        <fullName evidence="3">MoaD/ThiS family protein</fullName>
    </recommendedName>
</protein>
<dbReference type="OrthoDB" id="33011at2"/>
<gene>
    <name evidence="1" type="ORF">ETP66_05540</name>
</gene>
<dbReference type="EMBL" id="SIJL01000005">
    <property type="protein sequence ID" value="TBH20874.1"/>
    <property type="molecule type" value="Genomic_DNA"/>
</dbReference>
<sequence length="90" mass="9408">MEVILHGDLRRFGERLKVEAKTPREALEKLGLPLEEVWLLAVGERAVGLDEPVEGPLEVYPPIAGGGILGVLPQGAGGAKGGEPPDAHPA</sequence>
<dbReference type="Proteomes" id="UP000292858">
    <property type="component" value="Unassembled WGS sequence"/>
</dbReference>
<accession>A0A4V2IV50</accession>
<evidence type="ECO:0000313" key="1">
    <source>
        <dbReference type="EMBL" id="TBH20874.1"/>
    </source>
</evidence>
<evidence type="ECO:0000313" key="2">
    <source>
        <dbReference type="Proteomes" id="UP000292858"/>
    </source>
</evidence>
<name>A0A4V2IV50_9DEIN</name>
<comment type="caution">
    <text evidence="1">The sequence shown here is derived from an EMBL/GenBank/DDBJ whole genome shotgun (WGS) entry which is preliminary data.</text>
</comment>
<organism evidence="1 2">
    <name type="scientific">Thermus thermamylovorans</name>
    <dbReference type="NCBI Taxonomy" id="2509362"/>
    <lineage>
        <taxon>Bacteria</taxon>
        <taxon>Thermotogati</taxon>
        <taxon>Deinococcota</taxon>
        <taxon>Deinococci</taxon>
        <taxon>Thermales</taxon>
        <taxon>Thermaceae</taxon>
        <taxon>Thermus</taxon>
    </lineage>
</organism>
<keyword evidence="2" id="KW-1185">Reference proteome</keyword>
<dbReference type="AlphaFoldDB" id="A0A4V2IV50"/>
<reference evidence="1 2" key="1">
    <citation type="submission" date="2019-02" db="EMBL/GenBank/DDBJ databases">
        <title>Thermus sp. a novel from hot spring.</title>
        <authorList>
            <person name="Zhao Z."/>
        </authorList>
    </citation>
    <scope>NUCLEOTIDE SEQUENCE [LARGE SCALE GENOMIC DNA]</scope>
    <source>
        <strain evidence="1 2">CFH 72773T</strain>
    </source>
</reference>
<proteinExistence type="predicted"/>